<feature type="transmembrane region" description="Helical" evidence="5">
    <location>
        <begin position="12"/>
        <end position="31"/>
    </location>
</feature>
<keyword evidence="4 5" id="KW-0472">Membrane</keyword>
<dbReference type="PANTHER" id="PTHR23530">
    <property type="entry name" value="TRANSPORT PROTEIN-RELATED"/>
    <property type="match status" value="1"/>
</dbReference>
<feature type="transmembrane region" description="Helical" evidence="5">
    <location>
        <begin position="374"/>
        <end position="396"/>
    </location>
</feature>
<dbReference type="Gene3D" id="1.20.1250.20">
    <property type="entry name" value="MFS general substrate transporter like domains"/>
    <property type="match status" value="1"/>
</dbReference>
<dbReference type="InterPro" id="IPR036259">
    <property type="entry name" value="MFS_trans_sf"/>
</dbReference>
<dbReference type="SUPFAM" id="SSF103473">
    <property type="entry name" value="MFS general substrate transporter"/>
    <property type="match status" value="1"/>
</dbReference>
<evidence type="ECO:0000313" key="6">
    <source>
        <dbReference type="EMBL" id="SHJ79116.1"/>
    </source>
</evidence>
<evidence type="ECO:0000256" key="5">
    <source>
        <dbReference type="SAM" id="Phobius"/>
    </source>
</evidence>
<evidence type="ECO:0000256" key="1">
    <source>
        <dbReference type="ARBA" id="ARBA00004141"/>
    </source>
</evidence>
<name>A0A1M6M6L9_9BACT</name>
<dbReference type="InterPro" id="IPR011701">
    <property type="entry name" value="MFS"/>
</dbReference>
<dbReference type="PROSITE" id="PS00216">
    <property type="entry name" value="SUGAR_TRANSPORT_1"/>
    <property type="match status" value="1"/>
</dbReference>
<dbReference type="PANTHER" id="PTHR23530:SF1">
    <property type="entry name" value="PERMEASE, MAJOR FACILITATOR SUPERFAMILY-RELATED"/>
    <property type="match status" value="1"/>
</dbReference>
<dbReference type="OrthoDB" id="9816124at2"/>
<comment type="subcellular location">
    <subcellularLocation>
        <location evidence="1">Membrane</location>
        <topology evidence="1">Multi-pass membrane protein</topology>
    </subcellularLocation>
</comment>
<dbReference type="EMBL" id="FQZU01000012">
    <property type="protein sequence ID" value="SHJ79116.1"/>
    <property type="molecule type" value="Genomic_DNA"/>
</dbReference>
<dbReference type="InterPro" id="IPR053160">
    <property type="entry name" value="MFS_DHA3_Transporter"/>
</dbReference>
<protein>
    <submittedName>
        <fullName evidence="6">Predicted arabinose efflux permease, MFS family</fullName>
    </submittedName>
</protein>
<evidence type="ECO:0000313" key="7">
    <source>
        <dbReference type="Proteomes" id="UP000183994"/>
    </source>
</evidence>
<keyword evidence="2 5" id="KW-0812">Transmembrane</keyword>
<accession>A0A1M6M6L9</accession>
<organism evidence="6 7">
    <name type="scientific">Desulfatibacillum alkenivorans DSM 16219</name>
    <dbReference type="NCBI Taxonomy" id="1121393"/>
    <lineage>
        <taxon>Bacteria</taxon>
        <taxon>Pseudomonadati</taxon>
        <taxon>Thermodesulfobacteriota</taxon>
        <taxon>Desulfobacteria</taxon>
        <taxon>Desulfobacterales</taxon>
        <taxon>Desulfatibacillaceae</taxon>
        <taxon>Desulfatibacillum</taxon>
    </lineage>
</organism>
<feature type="transmembrane region" description="Helical" evidence="5">
    <location>
        <begin position="285"/>
        <end position="304"/>
    </location>
</feature>
<dbReference type="RefSeq" id="WP_073475792.1">
    <property type="nucleotide sequence ID" value="NZ_FQZU01000012.1"/>
</dbReference>
<dbReference type="Proteomes" id="UP000183994">
    <property type="component" value="Unassembled WGS sequence"/>
</dbReference>
<dbReference type="GO" id="GO:0016020">
    <property type="term" value="C:membrane"/>
    <property type="evidence" value="ECO:0007669"/>
    <property type="project" value="UniProtKB-SubCell"/>
</dbReference>
<gene>
    <name evidence="6" type="ORF">SAMN02745216_02255</name>
</gene>
<dbReference type="Pfam" id="PF07690">
    <property type="entry name" value="MFS_1"/>
    <property type="match status" value="1"/>
</dbReference>
<dbReference type="STRING" id="1121393.SAMN02745216_02255"/>
<dbReference type="AlphaFoldDB" id="A0A1M6M6L9"/>
<feature type="transmembrane region" description="Helical" evidence="5">
    <location>
        <begin position="316"/>
        <end position="336"/>
    </location>
</feature>
<sequence length="468" mass="52052">MQSEKKPSPFALRNVKLFVAFGVFFNSRFYYPVFSILFLDFGLTLSQFAILNAIWAATIVMCEVPSGALADAFGRKRLLVLAGALMVLEMLLIAFCPRGNPNLLFLVFAINRICSGVAEASASGADEAIAYDTLKKYGDPNDWGVIMDWRIRFKSVGFIFAMILGGIVYDPTVVQKVVSWLGSDMAVTQETTLRLPIYMTLVLAVMTLAVTLMMKEERVDEGGREEDSAPSVKDAFAITFRAGRWILRTPFVLTVIMTGLLFDSVARMIVTMASQYYRLIDVPEALFGLIWAGIAVMGFFVPRLARYLSENKTPLFNLGFMAVVVLAGVSGMSLFIPWWGVIPAMLLFANMNVLDFFLSFYINRATRSDRRATVLSFKGLALNLGYGAIGILYSLLLARLRTGLSADQPGMEELALKNAVFIDSMIYFVGYFLIGLVVLVILGAWLLRGSREHKEIRPQEEMGYPPEK</sequence>
<keyword evidence="3 5" id="KW-1133">Transmembrane helix</keyword>
<evidence type="ECO:0000256" key="3">
    <source>
        <dbReference type="ARBA" id="ARBA00022989"/>
    </source>
</evidence>
<evidence type="ECO:0000256" key="2">
    <source>
        <dbReference type="ARBA" id="ARBA00022692"/>
    </source>
</evidence>
<feature type="transmembrane region" description="Helical" evidence="5">
    <location>
        <begin position="251"/>
        <end position="273"/>
    </location>
</feature>
<reference evidence="7" key="1">
    <citation type="submission" date="2016-11" db="EMBL/GenBank/DDBJ databases">
        <authorList>
            <person name="Varghese N."/>
            <person name="Submissions S."/>
        </authorList>
    </citation>
    <scope>NUCLEOTIDE SEQUENCE [LARGE SCALE GENOMIC DNA]</scope>
    <source>
        <strain evidence="7">DSM 16219</strain>
    </source>
</reference>
<feature type="transmembrane region" description="Helical" evidence="5">
    <location>
        <begin position="78"/>
        <end position="96"/>
    </location>
</feature>
<dbReference type="InterPro" id="IPR005829">
    <property type="entry name" value="Sugar_transporter_CS"/>
</dbReference>
<feature type="transmembrane region" description="Helical" evidence="5">
    <location>
        <begin position="425"/>
        <end position="447"/>
    </location>
</feature>
<feature type="transmembrane region" description="Helical" evidence="5">
    <location>
        <begin position="156"/>
        <end position="175"/>
    </location>
</feature>
<evidence type="ECO:0000256" key="4">
    <source>
        <dbReference type="ARBA" id="ARBA00023136"/>
    </source>
</evidence>
<feature type="transmembrane region" description="Helical" evidence="5">
    <location>
        <begin position="342"/>
        <end position="362"/>
    </location>
</feature>
<feature type="transmembrane region" description="Helical" evidence="5">
    <location>
        <begin position="195"/>
        <end position="214"/>
    </location>
</feature>
<dbReference type="GO" id="GO:0022857">
    <property type="term" value="F:transmembrane transporter activity"/>
    <property type="evidence" value="ECO:0007669"/>
    <property type="project" value="InterPro"/>
</dbReference>
<keyword evidence="7" id="KW-1185">Reference proteome</keyword>
<proteinExistence type="predicted"/>